<keyword evidence="17" id="KW-1185">Reference proteome</keyword>
<dbReference type="PATRIC" id="fig|320787.5.peg.4657"/>
<evidence type="ECO:0000256" key="3">
    <source>
        <dbReference type="ARBA" id="ARBA00011738"/>
    </source>
</evidence>
<dbReference type="GO" id="GO:0003677">
    <property type="term" value="F:DNA binding"/>
    <property type="evidence" value="ECO:0007669"/>
    <property type="project" value="UniProtKB-KW"/>
</dbReference>
<feature type="domain" description="HTH dtxR-type" evidence="15">
    <location>
        <begin position="1"/>
        <end position="66"/>
    </location>
</feature>
<dbReference type="Pfam" id="PF04023">
    <property type="entry name" value="FeoA"/>
    <property type="match status" value="1"/>
</dbReference>
<accession>A0A0H4PHE3</accession>
<dbReference type="SUPFAM" id="SSF46785">
    <property type="entry name" value="Winged helix' DNA-binding domain"/>
    <property type="match status" value="1"/>
</dbReference>
<name>A0A0H4PHE3_9BACT</name>
<dbReference type="SUPFAM" id="SSF50037">
    <property type="entry name" value="C-terminal domain of transcriptional repressors"/>
    <property type="match status" value="1"/>
</dbReference>
<dbReference type="GO" id="GO:0046914">
    <property type="term" value="F:transition metal ion binding"/>
    <property type="evidence" value="ECO:0007669"/>
    <property type="project" value="InterPro"/>
</dbReference>
<dbReference type="OrthoDB" id="9791355at2"/>
<evidence type="ECO:0000256" key="12">
    <source>
        <dbReference type="ARBA" id="ARBA00023211"/>
    </source>
</evidence>
<evidence type="ECO:0000256" key="6">
    <source>
        <dbReference type="ARBA" id="ARBA00022491"/>
    </source>
</evidence>
<dbReference type="KEGG" id="camu:CA2015_4246"/>
<dbReference type="STRING" id="320787.CA2015_4246"/>
<evidence type="ECO:0000313" key="16">
    <source>
        <dbReference type="EMBL" id="AKP53594.1"/>
    </source>
</evidence>
<evidence type="ECO:0000256" key="5">
    <source>
        <dbReference type="ARBA" id="ARBA00022490"/>
    </source>
</evidence>
<gene>
    <name evidence="16" type="ORF">CA2015_4246</name>
</gene>
<dbReference type="InterPro" id="IPR001367">
    <property type="entry name" value="Fe_dep_repressor"/>
</dbReference>
<proteinExistence type="inferred from homology"/>
<dbReference type="InterPro" id="IPR022689">
    <property type="entry name" value="Iron_dep_repressor"/>
</dbReference>
<dbReference type="InterPro" id="IPR036390">
    <property type="entry name" value="WH_DNA-bd_sf"/>
</dbReference>
<keyword evidence="9" id="KW-0238">DNA-binding</keyword>
<evidence type="ECO:0000256" key="8">
    <source>
        <dbReference type="ARBA" id="ARBA00023015"/>
    </source>
</evidence>
<organism evidence="16 17">
    <name type="scientific">Cyclobacterium amurskyense</name>
    <dbReference type="NCBI Taxonomy" id="320787"/>
    <lineage>
        <taxon>Bacteria</taxon>
        <taxon>Pseudomonadati</taxon>
        <taxon>Bacteroidota</taxon>
        <taxon>Cytophagia</taxon>
        <taxon>Cytophagales</taxon>
        <taxon>Cyclobacteriaceae</taxon>
        <taxon>Cyclobacterium</taxon>
    </lineage>
</organism>
<dbReference type="GO" id="GO:0046983">
    <property type="term" value="F:protein dimerization activity"/>
    <property type="evidence" value="ECO:0007669"/>
    <property type="project" value="InterPro"/>
</dbReference>
<comment type="subcellular location">
    <subcellularLocation>
        <location evidence="1">Cytoplasm</location>
    </subcellularLocation>
</comment>
<evidence type="ECO:0000256" key="7">
    <source>
        <dbReference type="ARBA" id="ARBA00023004"/>
    </source>
</evidence>
<keyword evidence="8" id="KW-0805">Transcription regulation</keyword>
<dbReference type="EMBL" id="CP012040">
    <property type="protein sequence ID" value="AKP53594.1"/>
    <property type="molecule type" value="Genomic_DNA"/>
</dbReference>
<keyword evidence="6" id="KW-0678">Repressor</keyword>
<dbReference type="Gene3D" id="2.30.30.90">
    <property type="match status" value="1"/>
</dbReference>
<dbReference type="SUPFAM" id="SSF47979">
    <property type="entry name" value="Iron-dependent repressor protein, dimerization domain"/>
    <property type="match status" value="1"/>
</dbReference>
<evidence type="ECO:0000313" key="17">
    <source>
        <dbReference type="Proteomes" id="UP000036520"/>
    </source>
</evidence>
<reference evidence="16 17" key="1">
    <citation type="submission" date="2015-07" db="EMBL/GenBank/DDBJ databases">
        <authorList>
            <person name="Kim K.M."/>
        </authorList>
    </citation>
    <scope>NUCLEOTIDE SEQUENCE [LARGE SCALE GENOMIC DNA]</scope>
    <source>
        <strain evidence="16 17">KCTC 12363</strain>
    </source>
</reference>
<dbReference type="PANTHER" id="PTHR33238">
    <property type="entry name" value="IRON (METAL) DEPENDENT REPRESSOR, DTXR FAMILY"/>
    <property type="match status" value="1"/>
</dbReference>
<dbReference type="SMART" id="SM00529">
    <property type="entry name" value="HTH_DTXR"/>
    <property type="match status" value="1"/>
</dbReference>
<evidence type="ECO:0000256" key="4">
    <source>
        <dbReference type="ARBA" id="ARBA00022386"/>
    </source>
</evidence>
<dbReference type="InterPro" id="IPR036388">
    <property type="entry name" value="WH-like_DNA-bd_sf"/>
</dbReference>
<dbReference type="AlphaFoldDB" id="A0A0H4PHE3"/>
<evidence type="ECO:0000256" key="1">
    <source>
        <dbReference type="ARBA" id="ARBA00004496"/>
    </source>
</evidence>
<dbReference type="InterPro" id="IPR008988">
    <property type="entry name" value="Transcriptional_repressor_C"/>
</dbReference>
<evidence type="ECO:0000256" key="14">
    <source>
        <dbReference type="ARBA" id="ARBA00032593"/>
    </source>
</evidence>
<dbReference type="InterPro" id="IPR050536">
    <property type="entry name" value="DtxR_MntR_Metal-Reg"/>
</dbReference>
<evidence type="ECO:0000256" key="10">
    <source>
        <dbReference type="ARBA" id="ARBA00023159"/>
    </source>
</evidence>
<dbReference type="SMART" id="SM00899">
    <property type="entry name" value="FeoA"/>
    <property type="match status" value="1"/>
</dbReference>
<dbReference type="GO" id="GO:0003700">
    <property type="term" value="F:DNA-binding transcription factor activity"/>
    <property type="evidence" value="ECO:0007669"/>
    <property type="project" value="InterPro"/>
</dbReference>
<comment type="function">
    <text evidence="13">In the presence of manganese, represses expression of mntH and mntS. Up-regulates expression of mntP.</text>
</comment>
<dbReference type="PANTHER" id="PTHR33238:SF11">
    <property type="entry name" value="TRANSCRIPTIONAL REGULATOR MNTR"/>
    <property type="match status" value="1"/>
</dbReference>
<dbReference type="Pfam" id="PF02742">
    <property type="entry name" value="Fe_dep_repr_C"/>
    <property type="match status" value="1"/>
</dbReference>
<dbReference type="Pfam" id="PF01325">
    <property type="entry name" value="Fe_dep_repress"/>
    <property type="match status" value="1"/>
</dbReference>
<evidence type="ECO:0000256" key="2">
    <source>
        <dbReference type="ARBA" id="ARBA00007871"/>
    </source>
</evidence>
<keyword evidence="5" id="KW-0963">Cytoplasm</keyword>
<keyword evidence="11" id="KW-0804">Transcription</keyword>
<dbReference type="Gene3D" id="1.10.60.10">
    <property type="entry name" value="Iron dependent repressor, metal binding and dimerisation domain"/>
    <property type="match status" value="1"/>
</dbReference>
<keyword evidence="12" id="KW-0464">Manganese</keyword>
<evidence type="ECO:0000256" key="9">
    <source>
        <dbReference type="ARBA" id="ARBA00023125"/>
    </source>
</evidence>
<dbReference type="PROSITE" id="PS50944">
    <property type="entry name" value="HTH_DTXR"/>
    <property type="match status" value="1"/>
</dbReference>
<dbReference type="GO" id="GO:0005737">
    <property type="term" value="C:cytoplasm"/>
    <property type="evidence" value="ECO:0007669"/>
    <property type="project" value="UniProtKB-SubCell"/>
</dbReference>
<comment type="subunit">
    <text evidence="3">Homodimer.</text>
</comment>
<evidence type="ECO:0000256" key="11">
    <source>
        <dbReference type="ARBA" id="ARBA00023163"/>
    </source>
</evidence>
<keyword evidence="7" id="KW-0408">Iron</keyword>
<dbReference type="Gene3D" id="1.10.10.10">
    <property type="entry name" value="Winged helix-like DNA-binding domain superfamily/Winged helix DNA-binding domain"/>
    <property type="match status" value="1"/>
</dbReference>
<dbReference type="Proteomes" id="UP000036520">
    <property type="component" value="Chromosome"/>
</dbReference>
<sequence length="223" mass="25171">MISLSQAEENYLRTIYNLVAEGLEKVSTNEIAAAVNTKAASVSDMLKKLAEKQLIDYRKYYGVSLTDEGRKTALHIIRRHRLWQVFLVDKLKFSWDEVNAIAEELEHVKAPLLVRRLDEYLGFPKFDPHGDPIPDEFGELSTKPRIILQEVPVGQSGKIVSVSDTSAAFLKYLDKVGIYIGAKVLVLEKVDYDGSLELFIDNQKKVFVSKEVAANIQVILHPL</sequence>
<comment type="similarity">
    <text evidence="2">Belongs to the DtxR/MntR family.</text>
</comment>
<evidence type="ECO:0000256" key="13">
    <source>
        <dbReference type="ARBA" id="ARBA00025185"/>
    </source>
</evidence>
<evidence type="ECO:0000259" key="15">
    <source>
        <dbReference type="PROSITE" id="PS50944"/>
    </source>
</evidence>
<keyword evidence="10" id="KW-0010">Activator</keyword>
<dbReference type="InterPro" id="IPR007167">
    <property type="entry name" value="Fe-transptr_FeoA-like"/>
</dbReference>
<protein>
    <recommendedName>
        <fullName evidence="4">Transcriptional regulator MntR</fullName>
    </recommendedName>
    <alternativeName>
        <fullName evidence="14">Manganese transport regulator</fullName>
    </alternativeName>
</protein>
<dbReference type="InterPro" id="IPR036421">
    <property type="entry name" value="Fe_dep_repressor_sf"/>
</dbReference>
<dbReference type="InterPro" id="IPR038157">
    <property type="entry name" value="FeoA_core_dom"/>
</dbReference>
<dbReference type="InterPro" id="IPR022687">
    <property type="entry name" value="HTH_DTXR"/>
</dbReference>
<dbReference type="RefSeq" id="WP_048643687.1">
    <property type="nucleotide sequence ID" value="NZ_CP012040.1"/>
</dbReference>